<dbReference type="Gene3D" id="2.60.40.2180">
    <property type="match status" value="1"/>
</dbReference>
<feature type="signal peptide" evidence="2">
    <location>
        <begin position="1"/>
        <end position="31"/>
    </location>
</feature>
<feature type="domain" description="Peptidase S9 prolyl oligopeptidase catalytic" evidence="3">
    <location>
        <begin position="286"/>
        <end position="328"/>
    </location>
</feature>
<sequence length="442" mass="48712">MLKRLKKTAKTTLLCTLAVGMTLAFSSGAWAKEVKTGHASYRTVVEVEDWGATITKVIVDLDKPVPKDAITRHTFKVHVKRSDNRLANTFIEEGERKVTKAYVSDKNGRPVKQTGRYVVLEMEIGPDLTLGSAMYYDNEGSGFNAWNDNQYTITQQKDITTDSGTISGLKVDTSAGQARELVDEFTTGKASYDGVTFTYADYTPAKDKGKNPLVIWLHGGGEGGTDPTIPISANKAVNLASEDIQSYFDGAYVLAPQAPTFWMDGFTGFGDGTSKYETALMSLIKDYVSQNKDIDTNRIYIGGNSNGGYMTLLMIRDYKDYFAAAMVVCEALKDSLITDEQINGMKDLPIWFVAAKTDTLVPPDDHTVPTYNRLVNAGAQDVHLSLFDKVADTSGLYKKSDGTPYEYTGHSSWIYVHNNEVSRVINGKNITLMQWLASKSLD</sequence>
<dbReference type="Gene3D" id="3.40.50.1820">
    <property type="entry name" value="alpha/beta hydrolase"/>
    <property type="match status" value="1"/>
</dbReference>
<keyword evidence="6" id="KW-1185">Reference proteome</keyword>
<dbReference type="RefSeq" id="WP_305756525.1">
    <property type="nucleotide sequence ID" value="NZ_JAPCKK010000031.1"/>
</dbReference>
<evidence type="ECO:0000313" key="5">
    <source>
        <dbReference type="EMBL" id="MDP4098905.1"/>
    </source>
</evidence>
<keyword evidence="1 2" id="KW-0732">Signal</keyword>
<dbReference type="InterPro" id="IPR001375">
    <property type="entry name" value="Peptidase_S9_cat"/>
</dbReference>
<dbReference type="PANTHER" id="PTHR43037:SF1">
    <property type="entry name" value="BLL1128 PROTEIN"/>
    <property type="match status" value="1"/>
</dbReference>
<dbReference type="InterPro" id="IPR050955">
    <property type="entry name" value="Plant_Biomass_Hydrol_Est"/>
</dbReference>
<accession>A0ABT9FW32</accession>
<dbReference type="Proteomes" id="UP001241848">
    <property type="component" value="Unassembled WGS sequence"/>
</dbReference>
<evidence type="ECO:0000256" key="2">
    <source>
        <dbReference type="SAM" id="SignalP"/>
    </source>
</evidence>
<dbReference type="Pfam" id="PF00326">
    <property type="entry name" value="Peptidase_S9"/>
    <property type="match status" value="1"/>
</dbReference>
<evidence type="ECO:0000259" key="3">
    <source>
        <dbReference type="Pfam" id="PF00326"/>
    </source>
</evidence>
<feature type="chain" id="PRO_5045998867" evidence="2">
    <location>
        <begin position="32"/>
        <end position="442"/>
    </location>
</feature>
<protein>
    <submittedName>
        <fullName evidence="5">Prolyl oligopeptidase family serine peptidase</fullName>
    </submittedName>
</protein>
<proteinExistence type="predicted"/>
<organism evidence="5 6">
    <name type="scientific">Paenibacillus zeirhizosphaerae</name>
    <dbReference type="NCBI Taxonomy" id="2987519"/>
    <lineage>
        <taxon>Bacteria</taxon>
        <taxon>Bacillati</taxon>
        <taxon>Bacillota</taxon>
        <taxon>Bacilli</taxon>
        <taxon>Bacillales</taxon>
        <taxon>Paenibacillaceae</taxon>
        <taxon>Paenibacillus</taxon>
    </lineage>
</organism>
<evidence type="ECO:0000313" key="6">
    <source>
        <dbReference type="Proteomes" id="UP001241848"/>
    </source>
</evidence>
<comment type="caution">
    <text evidence="5">The sequence shown here is derived from an EMBL/GenBank/DDBJ whole genome shotgun (WGS) entry which is preliminary data.</text>
</comment>
<dbReference type="SUPFAM" id="SSF53474">
    <property type="entry name" value="alpha/beta-Hydrolases"/>
    <property type="match status" value="1"/>
</dbReference>
<reference evidence="5 6" key="1">
    <citation type="submission" date="2022-10" db="EMBL/GenBank/DDBJ databases">
        <title>Paenibacillus description and whole genome data of maize root bacterial community.</title>
        <authorList>
            <person name="Marton D."/>
            <person name="Farkas M."/>
            <person name="Cserhati M."/>
        </authorList>
    </citation>
    <scope>NUCLEOTIDE SEQUENCE [LARGE SCALE GENOMIC DNA]</scope>
    <source>
        <strain evidence="5 6">P96</strain>
    </source>
</reference>
<dbReference type="InterPro" id="IPR029058">
    <property type="entry name" value="AB_hydrolase_fold"/>
</dbReference>
<dbReference type="PANTHER" id="PTHR43037">
    <property type="entry name" value="UNNAMED PRODUCT-RELATED"/>
    <property type="match status" value="1"/>
</dbReference>
<gene>
    <name evidence="5" type="ORF">OIN60_19455</name>
</gene>
<dbReference type="EMBL" id="JAPCKK010000031">
    <property type="protein sequence ID" value="MDP4098905.1"/>
    <property type="molecule type" value="Genomic_DNA"/>
</dbReference>
<dbReference type="Pfam" id="PF18435">
    <property type="entry name" value="EstA_Ig_like"/>
    <property type="match status" value="1"/>
</dbReference>
<feature type="domain" description="Esterase Ig-like N-terminal" evidence="4">
    <location>
        <begin position="40"/>
        <end position="167"/>
    </location>
</feature>
<evidence type="ECO:0000259" key="4">
    <source>
        <dbReference type="Pfam" id="PF18435"/>
    </source>
</evidence>
<dbReference type="InterPro" id="IPR041172">
    <property type="entry name" value="EstA_Ig-like_N"/>
</dbReference>
<name>A0ABT9FW32_9BACL</name>
<evidence type="ECO:0000256" key="1">
    <source>
        <dbReference type="ARBA" id="ARBA00022729"/>
    </source>
</evidence>